<keyword evidence="4 9" id="KW-0862">Zinc</keyword>
<evidence type="ECO:0000313" key="10">
    <source>
        <dbReference type="EMBL" id="RKQ32702.1"/>
    </source>
</evidence>
<proteinExistence type="predicted"/>
<dbReference type="Gene3D" id="1.10.340.30">
    <property type="entry name" value="Hypothetical protein, domain 2"/>
    <property type="match status" value="1"/>
</dbReference>
<keyword evidence="2" id="KW-0227">DNA damage</keyword>
<feature type="binding site" evidence="9">
    <location>
        <position position="19"/>
    </location>
    <ligand>
        <name>Zn(2+)</name>
        <dbReference type="ChEBI" id="CHEBI:29105"/>
    </ligand>
</feature>
<dbReference type="InterPro" id="IPR011257">
    <property type="entry name" value="DNA_glycosylase"/>
</dbReference>
<evidence type="ECO:0000256" key="4">
    <source>
        <dbReference type="ARBA" id="ARBA00022833"/>
    </source>
</evidence>
<dbReference type="NCBIfam" id="TIGR00624">
    <property type="entry name" value="tag"/>
    <property type="match status" value="1"/>
</dbReference>
<dbReference type="PANTHER" id="PTHR30037">
    <property type="entry name" value="DNA-3-METHYLADENINE GLYCOSYLASE 1"/>
    <property type="match status" value="1"/>
</dbReference>
<evidence type="ECO:0000256" key="7">
    <source>
        <dbReference type="ARBA" id="ARBA00057608"/>
    </source>
</evidence>
<evidence type="ECO:0000256" key="8">
    <source>
        <dbReference type="ARBA" id="ARBA00066766"/>
    </source>
</evidence>
<keyword evidence="1 9" id="KW-0479">Metal-binding</keyword>
<dbReference type="RefSeq" id="WP_121204698.1">
    <property type="nucleotide sequence ID" value="NZ_RBZP01000009.1"/>
</dbReference>
<evidence type="ECO:0000256" key="2">
    <source>
        <dbReference type="ARBA" id="ARBA00022763"/>
    </source>
</evidence>
<organism evidence="10 11">
    <name type="scientific">Oceanobacillus halophilus</name>
    <dbReference type="NCBI Taxonomy" id="930130"/>
    <lineage>
        <taxon>Bacteria</taxon>
        <taxon>Bacillati</taxon>
        <taxon>Bacillota</taxon>
        <taxon>Bacilli</taxon>
        <taxon>Bacillales</taxon>
        <taxon>Bacillaceae</taxon>
        <taxon>Oceanobacillus</taxon>
    </lineage>
</organism>
<evidence type="ECO:0000256" key="9">
    <source>
        <dbReference type="PIRSR" id="PIRSR604597-1"/>
    </source>
</evidence>
<dbReference type="PANTHER" id="PTHR30037:SF4">
    <property type="entry name" value="DNA-3-METHYLADENINE GLYCOSYLASE I"/>
    <property type="match status" value="1"/>
</dbReference>
<dbReference type="InterPro" id="IPR052891">
    <property type="entry name" value="DNA-3mA_glycosylase"/>
</dbReference>
<keyword evidence="3" id="KW-0378">Hydrolase</keyword>
<feature type="binding site" evidence="9">
    <location>
        <position position="5"/>
    </location>
    <ligand>
        <name>Zn(2+)</name>
        <dbReference type="ChEBI" id="CHEBI:29105"/>
    </ligand>
</feature>
<evidence type="ECO:0000256" key="3">
    <source>
        <dbReference type="ARBA" id="ARBA00022801"/>
    </source>
</evidence>
<dbReference type="GO" id="GO:0006284">
    <property type="term" value="P:base-excision repair"/>
    <property type="evidence" value="ECO:0007669"/>
    <property type="project" value="InterPro"/>
</dbReference>
<gene>
    <name evidence="10" type="ORF">D8M06_12290</name>
</gene>
<comment type="caution">
    <text evidence="10">The sequence shown here is derived from an EMBL/GenBank/DDBJ whole genome shotgun (WGS) entry which is preliminary data.</text>
</comment>
<evidence type="ECO:0000256" key="6">
    <source>
        <dbReference type="ARBA" id="ARBA00052558"/>
    </source>
</evidence>
<accession>A0A495A0A2</accession>
<dbReference type="SUPFAM" id="SSF48150">
    <property type="entry name" value="DNA-glycosylase"/>
    <property type="match status" value="1"/>
</dbReference>
<evidence type="ECO:0000256" key="5">
    <source>
        <dbReference type="ARBA" id="ARBA00023204"/>
    </source>
</evidence>
<sequence>MVQRCEWAAGKDPLYIDYHDNEWGVPVYDDKLLFELLCLEGAQAGLSWWTILQKRENYQNAFDGFDAEKIIHFSEEKIQSLLEYKGIVRNKLKIQSVITNAKAFLQIQQRYGTFSSYIWAFVDGKHIINEWHTSKEVPVTTKISDAMSKQLKKDGFKFVGSTICYAYMEAVGMVNDHTIDCFCHPSHTGGGK</sequence>
<dbReference type="GO" id="GO:0008725">
    <property type="term" value="F:DNA-3-methyladenine glycosylase activity"/>
    <property type="evidence" value="ECO:0007669"/>
    <property type="project" value="UniProtKB-EC"/>
</dbReference>
<evidence type="ECO:0000256" key="1">
    <source>
        <dbReference type="ARBA" id="ARBA00022723"/>
    </source>
</evidence>
<dbReference type="InterPro" id="IPR004597">
    <property type="entry name" value="Tag"/>
</dbReference>
<reference evidence="10 11" key="1">
    <citation type="journal article" date="2016" name="Int. J. Syst. Evol. Microbiol.">
        <title>Oceanobacillus halophilus sp. nov., a novel moderately halophilic bacterium from a hypersaline lake.</title>
        <authorList>
            <person name="Amoozegar M.A."/>
            <person name="Bagheri M."/>
            <person name="Makhdoumi A."/>
            <person name="Nikou M.M."/>
            <person name="Fazeli S.A.S."/>
            <person name="Schumann P."/>
            <person name="Sproer C."/>
            <person name="Sanchez-Porro C."/>
            <person name="Ventosa A."/>
        </authorList>
    </citation>
    <scope>NUCLEOTIDE SEQUENCE [LARGE SCALE GENOMIC DNA]</scope>
    <source>
        <strain evidence="10 11">DSM 23996</strain>
    </source>
</reference>
<keyword evidence="11" id="KW-1185">Reference proteome</keyword>
<dbReference type="AlphaFoldDB" id="A0A495A0A2"/>
<dbReference type="EC" id="3.2.2.20" evidence="8"/>
<dbReference type="FunFam" id="1.10.340.30:FF:000009">
    <property type="entry name" value="DNA-3-methyladenine glycosylase I"/>
    <property type="match status" value="1"/>
</dbReference>
<dbReference type="OrthoDB" id="9807664at2"/>
<dbReference type="GO" id="GO:0046872">
    <property type="term" value="F:metal ion binding"/>
    <property type="evidence" value="ECO:0007669"/>
    <property type="project" value="UniProtKB-KW"/>
</dbReference>
<feature type="binding site" evidence="9">
    <location>
        <position position="181"/>
    </location>
    <ligand>
        <name>Zn(2+)</name>
        <dbReference type="ChEBI" id="CHEBI:29105"/>
    </ligand>
</feature>
<feature type="binding site" evidence="9">
    <location>
        <position position="177"/>
    </location>
    <ligand>
        <name>Zn(2+)</name>
        <dbReference type="ChEBI" id="CHEBI:29105"/>
    </ligand>
</feature>
<evidence type="ECO:0000313" key="11">
    <source>
        <dbReference type="Proteomes" id="UP000269301"/>
    </source>
</evidence>
<name>A0A495A0A2_9BACI</name>
<dbReference type="Pfam" id="PF03352">
    <property type="entry name" value="Adenine_glyco"/>
    <property type="match status" value="1"/>
</dbReference>
<keyword evidence="5" id="KW-0234">DNA repair</keyword>
<comment type="catalytic activity">
    <reaction evidence="6">
        <text>Hydrolysis of alkylated DNA, releasing 3-methyladenine.</text>
        <dbReference type="EC" id="3.2.2.20"/>
    </reaction>
</comment>
<dbReference type="EMBL" id="RBZP01000009">
    <property type="protein sequence ID" value="RKQ32702.1"/>
    <property type="molecule type" value="Genomic_DNA"/>
</dbReference>
<dbReference type="Proteomes" id="UP000269301">
    <property type="component" value="Unassembled WGS sequence"/>
</dbReference>
<protein>
    <recommendedName>
        <fullName evidence="8">DNA-3-methyladenine glycosylase I</fullName>
        <ecNumber evidence="8">3.2.2.20</ecNumber>
    </recommendedName>
</protein>
<dbReference type="InterPro" id="IPR005019">
    <property type="entry name" value="Adenine_glyco"/>
</dbReference>
<comment type="function">
    <text evidence="7">Hydrolysis of the deoxyribose N-glycosidic bond to excise 3-methyladenine from the damaged DNA polymer formed by alkylation lesions.</text>
</comment>